<dbReference type="InterPro" id="IPR051924">
    <property type="entry name" value="GST_Kappa/NadH"/>
</dbReference>
<dbReference type="EC" id="5.99.1.4" evidence="1"/>
<feature type="active site" description="Nucleophile" evidence="2">
    <location>
        <position position="13"/>
    </location>
</feature>
<dbReference type="InterPro" id="IPR044087">
    <property type="entry name" value="NahD-like"/>
</dbReference>
<dbReference type="OrthoDB" id="5244108at2"/>
<accession>A0A8G2EZ47</accession>
<dbReference type="InterPro" id="IPR036249">
    <property type="entry name" value="Thioredoxin-like_sf"/>
</dbReference>
<dbReference type="GO" id="GO:1901170">
    <property type="term" value="P:naphthalene catabolic process"/>
    <property type="evidence" value="ECO:0007669"/>
    <property type="project" value="InterPro"/>
</dbReference>
<keyword evidence="1 4" id="KW-0413">Isomerase</keyword>
<dbReference type="GO" id="GO:0018845">
    <property type="term" value="F:2-hydroxychromene-2-carboxylate isomerase activity"/>
    <property type="evidence" value="ECO:0007669"/>
    <property type="project" value="UniProtKB-UniRule"/>
</dbReference>
<dbReference type="InterPro" id="IPR001853">
    <property type="entry name" value="DSBA-like_thioredoxin_dom"/>
</dbReference>
<dbReference type="SUPFAM" id="SSF52833">
    <property type="entry name" value="Thioredoxin-like"/>
    <property type="match status" value="1"/>
</dbReference>
<gene>
    <name evidence="4" type="ORF">SAMN05660686_02751</name>
</gene>
<protein>
    <recommendedName>
        <fullName evidence="1">2-hydroxychromene-2-carboxylate isomerase</fullName>
        <ecNumber evidence="1">5.99.1.4</ecNumber>
    </recommendedName>
</protein>
<dbReference type="PIRSF" id="PIRSF006386">
    <property type="entry name" value="HCCAis_GSTk"/>
    <property type="match status" value="1"/>
</dbReference>
<comment type="caution">
    <text evidence="4">The sequence shown here is derived from an EMBL/GenBank/DDBJ whole genome shotgun (WGS) entry which is preliminary data.</text>
</comment>
<reference evidence="4 5" key="1">
    <citation type="submission" date="2016-10" db="EMBL/GenBank/DDBJ databases">
        <authorList>
            <person name="Varghese N."/>
            <person name="Submissions S."/>
        </authorList>
    </citation>
    <scope>NUCLEOTIDE SEQUENCE [LARGE SCALE GENOMIC DNA]</scope>
    <source>
        <strain evidence="4 5">DSM 18839</strain>
    </source>
</reference>
<evidence type="ECO:0000313" key="4">
    <source>
        <dbReference type="EMBL" id="SDF92696.1"/>
    </source>
</evidence>
<proteinExistence type="inferred from homology"/>
<comment type="catalytic activity">
    <reaction evidence="1">
        <text>2-hydroxychromene-2-carboxylate = (3E)-4-(2-hydroxyphenyl)-2-oxobut-3-enoate</text>
        <dbReference type="Rhea" id="RHEA:27401"/>
        <dbReference type="ChEBI" id="CHEBI:59350"/>
        <dbReference type="ChEBI" id="CHEBI:59353"/>
        <dbReference type="EC" id="5.99.1.4"/>
    </reaction>
</comment>
<dbReference type="PANTHER" id="PTHR42943:SF13">
    <property type="entry name" value="GLUTATHIONE S-TRANSFERASE KAPPA-RELATED"/>
    <property type="match status" value="1"/>
</dbReference>
<evidence type="ECO:0000256" key="2">
    <source>
        <dbReference type="PIRSR" id="PIRSR006386-1"/>
    </source>
</evidence>
<name>A0A8G2EZ47_9PROT</name>
<evidence type="ECO:0000313" key="5">
    <source>
        <dbReference type="Proteomes" id="UP000198615"/>
    </source>
</evidence>
<dbReference type="GO" id="GO:0004602">
    <property type="term" value="F:glutathione peroxidase activity"/>
    <property type="evidence" value="ECO:0007669"/>
    <property type="project" value="TreeGrafter"/>
</dbReference>
<dbReference type="InterPro" id="IPR014440">
    <property type="entry name" value="HCCAis_GSTk"/>
</dbReference>
<dbReference type="PANTHER" id="PTHR42943">
    <property type="entry name" value="GLUTATHIONE S-TRANSFERASE KAPPA"/>
    <property type="match status" value="1"/>
</dbReference>
<evidence type="ECO:0000256" key="1">
    <source>
        <dbReference type="PIRNR" id="PIRNR006386"/>
    </source>
</evidence>
<dbReference type="GO" id="GO:0004364">
    <property type="term" value="F:glutathione transferase activity"/>
    <property type="evidence" value="ECO:0007669"/>
    <property type="project" value="TreeGrafter"/>
</dbReference>
<dbReference type="Gene3D" id="3.40.30.10">
    <property type="entry name" value="Glutaredoxin"/>
    <property type="match status" value="1"/>
</dbReference>
<sequence length="197" mass="21426">MSLHIDYYISTSSPWSYLGSGRFMEIVKQTGATVGVHAVDFGAVFAVSGGLPLPKRAPQRQAYRMMEMKRWRDNLGIPLVLEPKAFPITTPISSLAIIAARESGADALALSDALLTALWRDNRDTGDTEVVKTIADETGLDGAAIIEAAPTYNDQLTADTQKAINSGVFGAPSYVLPDGEIFWGQDRIDLLRWRLGL</sequence>
<keyword evidence="5" id="KW-1185">Reference proteome</keyword>
<dbReference type="CDD" id="cd03022">
    <property type="entry name" value="DsbA_HCCA_Iso"/>
    <property type="match status" value="1"/>
</dbReference>
<dbReference type="RefSeq" id="WP_028793492.1">
    <property type="nucleotide sequence ID" value="NZ_FNBW01000008.1"/>
</dbReference>
<feature type="domain" description="DSBA-like thioredoxin" evidence="3">
    <location>
        <begin position="5"/>
        <end position="194"/>
    </location>
</feature>
<dbReference type="GO" id="GO:0006749">
    <property type="term" value="P:glutathione metabolic process"/>
    <property type="evidence" value="ECO:0007669"/>
    <property type="project" value="TreeGrafter"/>
</dbReference>
<comment type="similarity">
    <text evidence="1">Belongs to the GST superfamily. NadH family.</text>
</comment>
<evidence type="ECO:0000259" key="3">
    <source>
        <dbReference type="Pfam" id="PF01323"/>
    </source>
</evidence>
<dbReference type="Proteomes" id="UP000198615">
    <property type="component" value="Unassembled WGS sequence"/>
</dbReference>
<dbReference type="AlphaFoldDB" id="A0A8G2EZ47"/>
<dbReference type="Pfam" id="PF01323">
    <property type="entry name" value="DSBA"/>
    <property type="match status" value="1"/>
</dbReference>
<organism evidence="4 5">
    <name type="scientific">Thalassobaculum litoreum DSM 18839</name>
    <dbReference type="NCBI Taxonomy" id="1123362"/>
    <lineage>
        <taxon>Bacteria</taxon>
        <taxon>Pseudomonadati</taxon>
        <taxon>Pseudomonadota</taxon>
        <taxon>Alphaproteobacteria</taxon>
        <taxon>Rhodospirillales</taxon>
        <taxon>Thalassobaculaceae</taxon>
        <taxon>Thalassobaculum</taxon>
    </lineage>
</organism>
<dbReference type="EMBL" id="FNBW01000008">
    <property type="protein sequence ID" value="SDF92696.1"/>
    <property type="molecule type" value="Genomic_DNA"/>
</dbReference>